<dbReference type="Gene3D" id="3.30.70.1070">
    <property type="entry name" value="Sporulation related repeat"/>
    <property type="match status" value="1"/>
</dbReference>
<evidence type="ECO:0000313" key="7">
    <source>
        <dbReference type="Proteomes" id="UP000663499"/>
    </source>
</evidence>
<name>A0A974XGP3_9FIRM</name>
<dbReference type="EC" id="3.5.1.28" evidence="2"/>
<dbReference type="SMART" id="SM00644">
    <property type="entry name" value="Ami_2"/>
    <property type="match status" value="1"/>
</dbReference>
<dbReference type="InterPro" id="IPR002502">
    <property type="entry name" value="Amidase_domain"/>
</dbReference>
<dbReference type="AlphaFoldDB" id="A0A974XGP3"/>
<organism evidence="6 7">
    <name type="scientific">Alkalibacter rhizosphaerae</name>
    <dbReference type="NCBI Taxonomy" id="2815577"/>
    <lineage>
        <taxon>Bacteria</taxon>
        <taxon>Bacillati</taxon>
        <taxon>Bacillota</taxon>
        <taxon>Clostridia</taxon>
        <taxon>Eubacteriales</taxon>
        <taxon>Eubacteriaceae</taxon>
        <taxon>Alkalibacter</taxon>
    </lineage>
</organism>
<keyword evidence="4" id="KW-0961">Cell wall biogenesis/degradation</keyword>
<dbReference type="GO" id="GO:0071555">
    <property type="term" value="P:cell wall organization"/>
    <property type="evidence" value="ECO:0007669"/>
    <property type="project" value="UniProtKB-KW"/>
</dbReference>
<dbReference type="PANTHER" id="PTHR30417">
    <property type="entry name" value="N-ACETYLMURAMOYL-L-ALANINE AMIDASE AMID"/>
    <property type="match status" value="1"/>
</dbReference>
<dbReference type="KEGG" id="alka:J0B03_05550"/>
<dbReference type="GO" id="GO:0009253">
    <property type="term" value="P:peptidoglycan catabolic process"/>
    <property type="evidence" value="ECO:0007669"/>
    <property type="project" value="InterPro"/>
</dbReference>
<dbReference type="SUPFAM" id="SSF110997">
    <property type="entry name" value="Sporulation related repeat"/>
    <property type="match status" value="1"/>
</dbReference>
<reference evidence="6" key="1">
    <citation type="submission" date="2021-03" db="EMBL/GenBank/DDBJ databases">
        <title>Alkalibacter marinus sp. nov., isolated from tidal flat sediment.</title>
        <authorList>
            <person name="Namirimu T."/>
            <person name="Yang J.-A."/>
            <person name="Yang S.-H."/>
            <person name="Kim Y.-J."/>
            <person name="Kwon K.K."/>
        </authorList>
    </citation>
    <scope>NUCLEOTIDE SEQUENCE</scope>
    <source>
        <strain evidence="6">ES005</strain>
    </source>
</reference>
<keyword evidence="3" id="KW-0378">Hydrolase</keyword>
<dbReference type="InterPro" id="IPR007730">
    <property type="entry name" value="SPOR-like_dom"/>
</dbReference>
<dbReference type="CDD" id="cd06583">
    <property type="entry name" value="PGRP"/>
    <property type="match status" value="1"/>
</dbReference>
<keyword evidence="7" id="KW-1185">Reference proteome</keyword>
<dbReference type="Proteomes" id="UP000663499">
    <property type="component" value="Chromosome"/>
</dbReference>
<dbReference type="GO" id="GO:0042834">
    <property type="term" value="F:peptidoglycan binding"/>
    <property type="evidence" value="ECO:0007669"/>
    <property type="project" value="InterPro"/>
</dbReference>
<evidence type="ECO:0000313" key="6">
    <source>
        <dbReference type="EMBL" id="QSX09527.1"/>
    </source>
</evidence>
<dbReference type="Pfam" id="PF01510">
    <property type="entry name" value="Amidase_2"/>
    <property type="match status" value="1"/>
</dbReference>
<evidence type="ECO:0000256" key="3">
    <source>
        <dbReference type="ARBA" id="ARBA00022801"/>
    </source>
</evidence>
<dbReference type="Gene3D" id="3.40.80.10">
    <property type="entry name" value="Peptidoglycan recognition protein-like"/>
    <property type="match status" value="1"/>
</dbReference>
<dbReference type="PANTHER" id="PTHR30417:SF1">
    <property type="entry name" value="N-ACETYLMURAMOYL-L-ALANINE AMIDASE AMID"/>
    <property type="match status" value="1"/>
</dbReference>
<proteinExistence type="predicted"/>
<dbReference type="GO" id="GO:0009254">
    <property type="term" value="P:peptidoglycan turnover"/>
    <property type="evidence" value="ECO:0007669"/>
    <property type="project" value="TreeGrafter"/>
</dbReference>
<dbReference type="PROSITE" id="PS51724">
    <property type="entry name" value="SPOR"/>
    <property type="match status" value="1"/>
</dbReference>
<evidence type="ECO:0000256" key="1">
    <source>
        <dbReference type="ARBA" id="ARBA00001561"/>
    </source>
</evidence>
<protein>
    <recommendedName>
        <fullName evidence="2">N-acetylmuramoyl-L-alanine amidase</fullName>
        <ecNumber evidence="2">3.5.1.28</ecNumber>
    </recommendedName>
</protein>
<dbReference type="Pfam" id="PF05036">
    <property type="entry name" value="SPOR"/>
    <property type="match status" value="1"/>
</dbReference>
<evidence type="ECO:0000256" key="2">
    <source>
        <dbReference type="ARBA" id="ARBA00011901"/>
    </source>
</evidence>
<dbReference type="InterPro" id="IPR036505">
    <property type="entry name" value="Amidase/PGRP_sf"/>
</dbReference>
<evidence type="ECO:0000256" key="4">
    <source>
        <dbReference type="ARBA" id="ARBA00023316"/>
    </source>
</evidence>
<sequence>MNLHKLILTNNACFKAGKTITPKGIMVHSTGANNPNLKRYVGPDDGLLGKNPYNNHWNQYKPGGRSVCTHGFIGKLADGSIATYQTLPWNHRGWHAGGSANDTHIGFEICEDDLTNAAYFLAVYKEAAELCVYLCKKYGFTEKDIICHSEGAKKGIASNHADIMHWFPKHGKSMGTFRAEVKAALESETQSFEIGDVVFIKQSATRYYPGGPTIPDWVKESYHKITGILYAGKEVVKGGKPCVLLGKKINKKTGEETAGILTWTAVDELTLVESDDDTTGDGKYYKVQVGAFSKQENAENLVKELTKAGFKSYITYE</sequence>
<gene>
    <name evidence="6" type="ORF">J0B03_05550</name>
</gene>
<accession>A0A974XGP3</accession>
<dbReference type="InterPro" id="IPR036680">
    <property type="entry name" value="SPOR-like_sf"/>
</dbReference>
<evidence type="ECO:0000259" key="5">
    <source>
        <dbReference type="PROSITE" id="PS51724"/>
    </source>
</evidence>
<comment type="catalytic activity">
    <reaction evidence="1">
        <text>Hydrolyzes the link between N-acetylmuramoyl residues and L-amino acid residues in certain cell-wall glycopeptides.</text>
        <dbReference type="EC" id="3.5.1.28"/>
    </reaction>
</comment>
<dbReference type="SUPFAM" id="SSF55846">
    <property type="entry name" value="N-acetylmuramoyl-L-alanine amidase-like"/>
    <property type="match status" value="1"/>
</dbReference>
<dbReference type="InterPro" id="IPR051206">
    <property type="entry name" value="NAMLAA_amidase_2"/>
</dbReference>
<dbReference type="GO" id="GO:0008745">
    <property type="term" value="F:N-acetylmuramoyl-L-alanine amidase activity"/>
    <property type="evidence" value="ECO:0007669"/>
    <property type="project" value="UniProtKB-EC"/>
</dbReference>
<feature type="domain" description="SPOR" evidence="5">
    <location>
        <begin position="279"/>
        <end position="317"/>
    </location>
</feature>
<dbReference type="EMBL" id="CP071444">
    <property type="protein sequence ID" value="QSX09527.1"/>
    <property type="molecule type" value="Genomic_DNA"/>
</dbReference>